<evidence type="ECO:0000256" key="4">
    <source>
        <dbReference type="ARBA" id="ARBA00022982"/>
    </source>
</evidence>
<keyword evidence="4 8" id="KW-0249">Electron transport</keyword>
<dbReference type="PANTHER" id="PTHR36923">
    <property type="entry name" value="FERREDOXIN"/>
    <property type="match status" value="1"/>
</dbReference>
<gene>
    <name evidence="10" type="ORF">BJ969_004413</name>
</gene>
<protein>
    <recommendedName>
        <fullName evidence="8">Ferredoxin</fullName>
    </recommendedName>
</protein>
<sequence length="64" mass="6799">MKITIDEDRCCGAGQCVLEAPDVFDQRAEDGVVVLLDAAPPAELHEASRSAEQLCPTAAIEISE</sequence>
<dbReference type="PRINTS" id="PR00352">
    <property type="entry name" value="3FE4SFRDOXIN"/>
</dbReference>
<keyword evidence="6 8" id="KW-0411">Iron-sulfur</keyword>
<evidence type="ECO:0000256" key="1">
    <source>
        <dbReference type="ARBA" id="ARBA00001927"/>
    </source>
</evidence>
<dbReference type="PROSITE" id="PS51379">
    <property type="entry name" value="4FE4S_FER_2"/>
    <property type="match status" value="1"/>
</dbReference>
<dbReference type="Gene3D" id="3.30.70.20">
    <property type="match status" value="1"/>
</dbReference>
<evidence type="ECO:0000256" key="5">
    <source>
        <dbReference type="ARBA" id="ARBA00023004"/>
    </source>
</evidence>
<feature type="domain" description="4Fe-4S ferredoxin-type" evidence="9">
    <location>
        <begin position="1"/>
        <end position="29"/>
    </location>
</feature>
<keyword evidence="3 8" id="KW-0479">Metal-binding</keyword>
<dbReference type="InterPro" id="IPR051269">
    <property type="entry name" value="Fe-S_cluster_ET"/>
</dbReference>
<evidence type="ECO:0000256" key="7">
    <source>
        <dbReference type="ARBA" id="ARBA00023291"/>
    </source>
</evidence>
<accession>A0A840NMU3</accession>
<keyword evidence="7" id="KW-0003">3Fe-4S</keyword>
<evidence type="ECO:0000259" key="9">
    <source>
        <dbReference type="PROSITE" id="PS51379"/>
    </source>
</evidence>
<dbReference type="Proteomes" id="UP000580474">
    <property type="component" value="Unassembled WGS sequence"/>
</dbReference>
<evidence type="ECO:0000256" key="2">
    <source>
        <dbReference type="ARBA" id="ARBA00022448"/>
    </source>
</evidence>
<dbReference type="PANTHER" id="PTHR36923:SF3">
    <property type="entry name" value="FERREDOXIN"/>
    <property type="match status" value="1"/>
</dbReference>
<keyword evidence="2 8" id="KW-0813">Transport</keyword>
<evidence type="ECO:0000313" key="10">
    <source>
        <dbReference type="EMBL" id="MBB5071325.1"/>
    </source>
</evidence>
<dbReference type="Pfam" id="PF13370">
    <property type="entry name" value="Fer4_13"/>
    <property type="match status" value="1"/>
</dbReference>
<dbReference type="AlphaFoldDB" id="A0A840NMU3"/>
<dbReference type="GO" id="GO:0005506">
    <property type="term" value="F:iron ion binding"/>
    <property type="evidence" value="ECO:0007669"/>
    <property type="project" value="UniProtKB-UniRule"/>
</dbReference>
<dbReference type="InterPro" id="IPR017896">
    <property type="entry name" value="4Fe4S_Fe-S-bd"/>
</dbReference>
<keyword evidence="5 8" id="KW-0408">Iron</keyword>
<name>A0A840NMU3_9PSEU</name>
<dbReference type="GO" id="GO:0051538">
    <property type="term" value="F:3 iron, 4 sulfur cluster binding"/>
    <property type="evidence" value="ECO:0007669"/>
    <property type="project" value="UniProtKB-KW"/>
</dbReference>
<evidence type="ECO:0000256" key="3">
    <source>
        <dbReference type="ARBA" id="ARBA00022723"/>
    </source>
</evidence>
<dbReference type="InterPro" id="IPR001080">
    <property type="entry name" value="3Fe4S_ferredoxin"/>
</dbReference>
<dbReference type="SUPFAM" id="SSF54862">
    <property type="entry name" value="4Fe-4S ferredoxins"/>
    <property type="match status" value="1"/>
</dbReference>
<organism evidence="10 11">
    <name type="scientific">Saccharopolyspora gloriosae</name>
    <dbReference type="NCBI Taxonomy" id="455344"/>
    <lineage>
        <taxon>Bacteria</taxon>
        <taxon>Bacillati</taxon>
        <taxon>Actinomycetota</taxon>
        <taxon>Actinomycetes</taxon>
        <taxon>Pseudonocardiales</taxon>
        <taxon>Pseudonocardiaceae</taxon>
        <taxon>Saccharopolyspora</taxon>
    </lineage>
</organism>
<comment type="cofactor">
    <cofactor evidence="1">
        <name>[3Fe-4S] cluster</name>
        <dbReference type="ChEBI" id="CHEBI:21137"/>
    </cofactor>
</comment>
<proteinExistence type="predicted"/>
<reference evidence="10 11" key="1">
    <citation type="submission" date="2020-08" db="EMBL/GenBank/DDBJ databases">
        <title>Sequencing the genomes of 1000 actinobacteria strains.</title>
        <authorList>
            <person name="Klenk H.-P."/>
        </authorList>
    </citation>
    <scope>NUCLEOTIDE SEQUENCE [LARGE SCALE GENOMIC DNA]</scope>
    <source>
        <strain evidence="10 11">DSM 45582</strain>
    </source>
</reference>
<dbReference type="GO" id="GO:0009055">
    <property type="term" value="F:electron transfer activity"/>
    <property type="evidence" value="ECO:0007669"/>
    <property type="project" value="UniProtKB-UniRule"/>
</dbReference>
<evidence type="ECO:0000313" key="11">
    <source>
        <dbReference type="Proteomes" id="UP000580474"/>
    </source>
</evidence>
<evidence type="ECO:0000256" key="8">
    <source>
        <dbReference type="RuleBase" id="RU368020"/>
    </source>
</evidence>
<keyword evidence="11" id="KW-1185">Reference proteome</keyword>
<evidence type="ECO:0000256" key="6">
    <source>
        <dbReference type="ARBA" id="ARBA00023014"/>
    </source>
</evidence>
<dbReference type="EMBL" id="JACHIV010000001">
    <property type="protein sequence ID" value="MBB5071325.1"/>
    <property type="molecule type" value="Genomic_DNA"/>
</dbReference>
<dbReference type="RefSeq" id="WP_184481584.1">
    <property type="nucleotide sequence ID" value="NZ_JACHIV010000001.1"/>
</dbReference>
<comment type="caution">
    <text evidence="10">The sequence shown here is derived from an EMBL/GenBank/DDBJ whole genome shotgun (WGS) entry which is preliminary data.</text>
</comment>
<comment type="function">
    <text evidence="8">Ferredoxins are iron-sulfur proteins that transfer electrons in a wide variety of metabolic reactions.</text>
</comment>